<dbReference type="GO" id="GO:0006631">
    <property type="term" value="P:fatty acid metabolic process"/>
    <property type="evidence" value="ECO:0007669"/>
    <property type="project" value="TreeGrafter"/>
</dbReference>
<dbReference type="EMBL" id="MKGR01000014">
    <property type="protein sequence ID" value="OKP06228.1"/>
    <property type="molecule type" value="Genomic_DNA"/>
</dbReference>
<sequence>MSYTILDFSKPYSQNLGKQYDLLKMAPRASAVVLLIESSKELAMSIIACFELGLVVVPLDPRLSIEHKTAIISKVRPSRVILEKYQIQIFNDFRIYDEKISFIIFSSGSMGAPKGIVHKRSSVIGNALKTSELHGIQSSKRLHGTCMPLIHCNAIMMSLMGTYLAKQKLVLFEKPDPLEILKAIDKYNIRTFSISPAILSEVLSISYASSLQNLEYFISASSPLSQNLCSELYKLYGPKLRQGYGLSELVNFSFMMPLLDDKNFIEQYINNPPPVGYILENSTFKLVDNEILIKSEDCFLYYLDDIEETKKVFDQDGYVRTGDFGELRDGYLVINGRKKEIINRGGETIYPIYVDELIKNSTNIASVAAFGVINQKMDNVIGAYIEISKGVSAARIYNIINKIRPPIDVVSFDNVLKTLTLKPKRSLMAEQVASLSCSQSKYIELCKHAYICYKTILTYAKPSSKQLLFIFENAKLFVEQFESRFDYVNVQLLKISEAIHLALNLLSVSWPKLLASEIQCSDVIRQKKGLWERLMCEYPMGIYADAMSMQLIQSNALKGRCIELGCGVGNTTRKIISHLNEDFVRTDINIDIAKKLSCPGKLENYNFNCPSKLVNFDTVFSTNAIHCAVDKPSTLKYIYDILNDGGKLILSEGNKFSELGFQWCLNAFFGLLDGWWNVGGFLTRDEWLESLESVGFDVIRYSKINAGRFDLGGLIIAEKIKK</sequence>
<dbReference type="AlphaFoldDB" id="A0A1Q5U177"/>
<accession>A0A1Q5U177</accession>
<dbReference type="RefSeq" id="WP_074020270.1">
    <property type="nucleotide sequence ID" value="NZ_CAWMWP010000037.1"/>
</dbReference>
<dbReference type="Proteomes" id="UP000186277">
    <property type="component" value="Unassembled WGS sequence"/>
</dbReference>
<dbReference type="InterPro" id="IPR042099">
    <property type="entry name" value="ANL_N_sf"/>
</dbReference>
<dbReference type="InterPro" id="IPR000873">
    <property type="entry name" value="AMP-dep_synth/lig_dom"/>
</dbReference>
<evidence type="ECO:0000313" key="6">
    <source>
        <dbReference type="Proteomes" id="UP000186277"/>
    </source>
</evidence>
<dbReference type="CDD" id="cd02440">
    <property type="entry name" value="AdoMet_MTases"/>
    <property type="match status" value="1"/>
</dbReference>
<evidence type="ECO:0000256" key="2">
    <source>
        <dbReference type="ARBA" id="ARBA00022598"/>
    </source>
</evidence>
<feature type="domain" description="AMP-dependent synthetase/ligase" evidence="3">
    <location>
        <begin position="98"/>
        <end position="290"/>
    </location>
</feature>
<comment type="caution">
    <text evidence="5">The sequence shown here is derived from an EMBL/GenBank/DDBJ whole genome shotgun (WGS) entry which is preliminary data.</text>
</comment>
<evidence type="ECO:0000313" key="5">
    <source>
        <dbReference type="EMBL" id="OKP06228.1"/>
    </source>
</evidence>
<dbReference type="Pfam" id="PF08242">
    <property type="entry name" value="Methyltransf_12"/>
    <property type="match status" value="1"/>
</dbReference>
<dbReference type="Gene3D" id="3.40.50.150">
    <property type="entry name" value="Vaccinia Virus protein VP39"/>
    <property type="match status" value="1"/>
</dbReference>
<dbReference type="InterPro" id="IPR013217">
    <property type="entry name" value="Methyltransf_12"/>
</dbReference>
<evidence type="ECO:0000259" key="3">
    <source>
        <dbReference type="Pfam" id="PF00501"/>
    </source>
</evidence>
<keyword evidence="6" id="KW-1185">Reference proteome</keyword>
<proteinExistence type="inferred from homology"/>
<dbReference type="PANTHER" id="PTHR43201:SF5">
    <property type="entry name" value="MEDIUM-CHAIN ACYL-COA LIGASE ACSF2, MITOCHONDRIAL"/>
    <property type="match status" value="1"/>
</dbReference>
<dbReference type="OrthoDB" id="9766486at2"/>
<reference evidence="5 6" key="1">
    <citation type="submission" date="2016-09" db="EMBL/GenBank/DDBJ databases">
        <title>Xenorhabdus thuongxuanensis sp. nov. and Xenorhabdus eapokensis sp. nov., isolated from Steinernema species.</title>
        <authorList>
            <person name="Kaempfer P."/>
            <person name="Tobias N.J."/>
            <person name="Phan Ke L."/>
            <person name="Bode H.B."/>
            <person name="Glaeser S.P."/>
        </authorList>
    </citation>
    <scope>NUCLEOTIDE SEQUENCE [LARGE SCALE GENOMIC DNA]</scope>
    <source>
        <strain evidence="5 6">30TX1</strain>
    </source>
</reference>
<dbReference type="CDD" id="cd04433">
    <property type="entry name" value="AFD_class_I"/>
    <property type="match status" value="1"/>
</dbReference>
<organism evidence="5 6">
    <name type="scientific">Xenorhabdus thuongxuanensis</name>
    <dbReference type="NCBI Taxonomy" id="1873484"/>
    <lineage>
        <taxon>Bacteria</taxon>
        <taxon>Pseudomonadati</taxon>
        <taxon>Pseudomonadota</taxon>
        <taxon>Gammaproteobacteria</taxon>
        <taxon>Enterobacterales</taxon>
        <taxon>Morganellaceae</taxon>
        <taxon>Xenorhabdus</taxon>
    </lineage>
</organism>
<name>A0A1Q5U177_9GAMM</name>
<dbReference type="PANTHER" id="PTHR43201">
    <property type="entry name" value="ACYL-COA SYNTHETASE"/>
    <property type="match status" value="1"/>
</dbReference>
<dbReference type="InterPro" id="IPR029063">
    <property type="entry name" value="SAM-dependent_MTases_sf"/>
</dbReference>
<dbReference type="SUPFAM" id="SSF53335">
    <property type="entry name" value="S-adenosyl-L-methionine-dependent methyltransferases"/>
    <property type="match status" value="1"/>
</dbReference>
<protein>
    <submittedName>
        <fullName evidence="5">Fatty-acid--CoA ligase</fullName>
    </submittedName>
</protein>
<comment type="similarity">
    <text evidence="1">Belongs to the ATP-dependent AMP-binding enzyme family.</text>
</comment>
<feature type="domain" description="Methyltransferase type 12" evidence="4">
    <location>
        <begin position="562"/>
        <end position="648"/>
    </location>
</feature>
<keyword evidence="2 5" id="KW-0436">Ligase</keyword>
<dbReference type="SUPFAM" id="SSF56801">
    <property type="entry name" value="Acetyl-CoA synthetase-like"/>
    <property type="match status" value="1"/>
</dbReference>
<dbReference type="Gene3D" id="3.40.50.12780">
    <property type="entry name" value="N-terminal domain of ligase-like"/>
    <property type="match status" value="1"/>
</dbReference>
<dbReference type="GO" id="GO:0031956">
    <property type="term" value="F:medium-chain fatty acid-CoA ligase activity"/>
    <property type="evidence" value="ECO:0007669"/>
    <property type="project" value="TreeGrafter"/>
</dbReference>
<evidence type="ECO:0000256" key="1">
    <source>
        <dbReference type="ARBA" id="ARBA00006432"/>
    </source>
</evidence>
<dbReference type="Pfam" id="PF00501">
    <property type="entry name" value="AMP-binding"/>
    <property type="match status" value="1"/>
</dbReference>
<gene>
    <name evidence="5" type="ORF">Xentx_02198</name>
</gene>
<evidence type="ECO:0000259" key="4">
    <source>
        <dbReference type="Pfam" id="PF08242"/>
    </source>
</evidence>